<dbReference type="Proteomes" id="UP001501175">
    <property type="component" value="Unassembled WGS sequence"/>
</dbReference>
<dbReference type="InterPro" id="IPR005467">
    <property type="entry name" value="His_kinase_dom"/>
</dbReference>
<dbReference type="Gene3D" id="2.130.10.10">
    <property type="entry name" value="YVTN repeat-like/Quinoprotein amine dehydrogenase"/>
    <property type="match status" value="2"/>
</dbReference>
<dbReference type="SUPFAM" id="SSF55781">
    <property type="entry name" value="GAF domain-like"/>
    <property type="match status" value="1"/>
</dbReference>
<dbReference type="RefSeq" id="WP_345247451.1">
    <property type="nucleotide sequence ID" value="NZ_BAABHD010000079.1"/>
</dbReference>
<gene>
    <name evidence="5" type="ORF">GCM10023189_46010</name>
</gene>
<dbReference type="Gene3D" id="2.60.40.10">
    <property type="entry name" value="Immunoglobulins"/>
    <property type="match status" value="1"/>
</dbReference>
<feature type="domain" description="Histidine kinase" evidence="4">
    <location>
        <begin position="1005"/>
        <end position="1249"/>
    </location>
</feature>
<accession>A0ABP8NH96</accession>
<feature type="coiled-coil region" evidence="3">
    <location>
        <begin position="769"/>
        <end position="814"/>
    </location>
</feature>
<dbReference type="Gene3D" id="3.30.565.10">
    <property type="entry name" value="Histidine kinase-like ATPase, C-terminal domain"/>
    <property type="match status" value="1"/>
</dbReference>
<dbReference type="InterPro" id="IPR029016">
    <property type="entry name" value="GAF-like_dom_sf"/>
</dbReference>
<dbReference type="InterPro" id="IPR036890">
    <property type="entry name" value="HATPase_C_sf"/>
</dbReference>
<evidence type="ECO:0000313" key="6">
    <source>
        <dbReference type="Proteomes" id="UP001501175"/>
    </source>
</evidence>
<evidence type="ECO:0000256" key="3">
    <source>
        <dbReference type="SAM" id="Coils"/>
    </source>
</evidence>
<dbReference type="SUPFAM" id="SSF50998">
    <property type="entry name" value="Quinoprotein alcohol dehydrogenase-like"/>
    <property type="match status" value="1"/>
</dbReference>
<dbReference type="InterPro" id="IPR003594">
    <property type="entry name" value="HATPase_dom"/>
</dbReference>
<dbReference type="EMBL" id="BAABHD010000079">
    <property type="protein sequence ID" value="GAA4465413.1"/>
    <property type="molecule type" value="Genomic_DNA"/>
</dbReference>
<dbReference type="SMART" id="SM00387">
    <property type="entry name" value="HATPase_c"/>
    <property type="match status" value="1"/>
</dbReference>
<protein>
    <recommendedName>
        <fullName evidence="2">histidine kinase</fullName>
        <ecNumber evidence="2">2.7.13.3</ecNumber>
    </recommendedName>
</protein>
<evidence type="ECO:0000256" key="2">
    <source>
        <dbReference type="ARBA" id="ARBA00012438"/>
    </source>
</evidence>
<keyword evidence="3" id="KW-0175">Coiled coil</keyword>
<dbReference type="InterPro" id="IPR011047">
    <property type="entry name" value="Quinoprotein_ADH-like_sf"/>
</dbReference>
<keyword evidence="6" id="KW-1185">Reference proteome</keyword>
<dbReference type="CDD" id="cd00075">
    <property type="entry name" value="HATPase"/>
    <property type="match status" value="1"/>
</dbReference>
<proteinExistence type="predicted"/>
<dbReference type="InterPro" id="IPR015943">
    <property type="entry name" value="WD40/YVTN_repeat-like_dom_sf"/>
</dbReference>
<dbReference type="PANTHER" id="PTHR43065:SF42">
    <property type="entry name" value="TWO-COMPONENT SENSOR PPRA"/>
    <property type="match status" value="1"/>
</dbReference>
<dbReference type="InterPro" id="IPR011123">
    <property type="entry name" value="Y_Y_Y"/>
</dbReference>
<comment type="caution">
    <text evidence="5">The sequence shown here is derived from an EMBL/GenBank/DDBJ whole genome shotgun (WGS) entry which is preliminary data.</text>
</comment>
<evidence type="ECO:0000313" key="5">
    <source>
        <dbReference type="EMBL" id="GAA4465413.1"/>
    </source>
</evidence>
<evidence type="ECO:0000259" key="4">
    <source>
        <dbReference type="PROSITE" id="PS50109"/>
    </source>
</evidence>
<name>A0ABP8NH96_9BACT</name>
<dbReference type="Gene3D" id="3.30.450.40">
    <property type="match status" value="1"/>
</dbReference>
<comment type="catalytic activity">
    <reaction evidence="1">
        <text>ATP + protein L-histidine = ADP + protein N-phospho-L-histidine.</text>
        <dbReference type="EC" id="2.7.13.3"/>
    </reaction>
</comment>
<sequence>MCRQIRYKRSGRAESCLLVICLLLAGYQVSIGQSGRSGEIGQSFVRLIGPQVYKAHAQNFAVTQDSRGIIYVGNFAGVLQYDGVNWHQINTAQQTRVTAFGRTEEGKLFVGGNNDFGVLAPDKTGQLQYKALTTGVRTDFGEIHTILTQQENTIFFSRQKVFQWNQTTGRTTEWTVDRDIAAAWLSNGVAYVYQPGKGLGRFINGGIVPIRQTARLAGGVSAVLPLRGGNLIVTPDLGLFRLAGENLLPFASSANQLLINGAIRKAITLQSDRLALWSDKLGLVLLSREGELLQVSDYKNQLEGGQVGNLFEDREGNLWLPLDNGVAILNTASPVSYFAGASQVKSILRHKGKLYVATGKGLFYVDKAALRPVSPITWGCWSLAEAGGSLFIGTSNGLYQLVNQEVRQLSSAFSFCVVRSATDPNRLYVGSENSLGQIRVNGASASFNWLPISDRSRSEIGNITEIVDDGTGTVWLSAMGNRLIAYYPESQKSRVYLDNDQKLIDNHLLKSAGRLMLYSADGISAYNSVKDTFERVSTFSGLKTTSWFGAIVEDSNGNVWATDGDQKHIQVYANARIDSARQALLRPLADVAFTVIYPDSDRVVWFGGMDGLVRYDQQFSQTSTGAFPAVIRQIRLNSDSTYFSGFTGNAEYPAIMGQDAKFSSSLNNLTFEFSAASYLPNQPVEFQYFLTNFDKGWSAWSTQVEKEYTNLPPGSYTFRVRARNIYGDQSQEATFSFVIRTPVYLQWWAKTLYALLGIAFVVVILRWRTKRSEKEKQALEKLIEDRTEEIRSQKQELEQQSEELALKNDQLERIDLIVQAINAEVGITNLFRTILERLKIIRNMESAAALIYDPEVDMFRFRASVGIKNAELFDEVRITLNQALDRYLTNADEVFEDIFVQNQLHAGKNPPLVAGLTQPKSLIAIALKAEGRVEGFIILYNLNRYDAFDQRDFNTLRNLKEHLLAAFIKTRILRNLENTLDNLKSTQEELIRQEKLASVGQLTKGIMDRVLNPLNYINNFSQLSNNLITEITLMLEEQKAVIPEELQSDVIDDLELLKDNLSKIQEHGNSTSRIVKDMQKLLREKTTNFCETDLNAFIESKSIIALQEGKKEHNGVDVNLRFSFDTKLLKANILPNELGQAISSIISNSVYALTEKSRSVKNFMPEISVSTKVINNEVQLTFKDNGKGIPAKEKQQLFSPFFTTKPTSKGTGLGLFMTKDIVETHGGRIAIDSMEDEYTEIVISLPVLKEEYSALG</sequence>
<dbReference type="Gene3D" id="1.10.287.130">
    <property type="match status" value="1"/>
</dbReference>
<organism evidence="5 6">
    <name type="scientific">Nibrella saemangeumensis</name>
    <dbReference type="NCBI Taxonomy" id="1084526"/>
    <lineage>
        <taxon>Bacteria</taxon>
        <taxon>Pseudomonadati</taxon>
        <taxon>Bacteroidota</taxon>
        <taxon>Cytophagia</taxon>
        <taxon>Cytophagales</taxon>
        <taxon>Spirosomataceae</taxon>
        <taxon>Nibrella</taxon>
    </lineage>
</organism>
<dbReference type="PANTHER" id="PTHR43065">
    <property type="entry name" value="SENSOR HISTIDINE KINASE"/>
    <property type="match status" value="1"/>
</dbReference>
<dbReference type="PROSITE" id="PS50109">
    <property type="entry name" value="HIS_KIN"/>
    <property type="match status" value="1"/>
</dbReference>
<reference evidence="6" key="1">
    <citation type="journal article" date="2019" name="Int. J. Syst. Evol. Microbiol.">
        <title>The Global Catalogue of Microorganisms (GCM) 10K type strain sequencing project: providing services to taxonomists for standard genome sequencing and annotation.</title>
        <authorList>
            <consortium name="The Broad Institute Genomics Platform"/>
            <consortium name="The Broad Institute Genome Sequencing Center for Infectious Disease"/>
            <person name="Wu L."/>
            <person name="Ma J."/>
        </authorList>
    </citation>
    <scope>NUCLEOTIDE SEQUENCE [LARGE SCALE GENOMIC DNA]</scope>
    <source>
        <strain evidence="6">JCM 17927</strain>
    </source>
</reference>
<feature type="coiled-coil region" evidence="3">
    <location>
        <begin position="969"/>
        <end position="996"/>
    </location>
</feature>
<dbReference type="InterPro" id="IPR013783">
    <property type="entry name" value="Ig-like_fold"/>
</dbReference>
<dbReference type="InterPro" id="IPR004358">
    <property type="entry name" value="Sig_transdc_His_kin-like_C"/>
</dbReference>
<evidence type="ECO:0000256" key="1">
    <source>
        <dbReference type="ARBA" id="ARBA00000085"/>
    </source>
</evidence>
<dbReference type="Pfam" id="PF07495">
    <property type="entry name" value="Y_Y_Y"/>
    <property type="match status" value="1"/>
</dbReference>
<dbReference type="EC" id="2.7.13.3" evidence="2"/>
<dbReference type="SUPFAM" id="SSF55874">
    <property type="entry name" value="ATPase domain of HSP90 chaperone/DNA topoisomerase II/histidine kinase"/>
    <property type="match status" value="1"/>
</dbReference>
<dbReference type="PRINTS" id="PR00344">
    <property type="entry name" value="BCTRLSENSOR"/>
</dbReference>
<dbReference type="Pfam" id="PF02518">
    <property type="entry name" value="HATPase_c"/>
    <property type="match status" value="1"/>
</dbReference>